<dbReference type="Proteomes" id="UP001152803">
    <property type="component" value="Unassembled WGS sequence"/>
</dbReference>
<name>A0A9Q1HNX9_CONCO</name>
<evidence type="ECO:0000313" key="1">
    <source>
        <dbReference type="EMBL" id="KAJ8251931.1"/>
    </source>
</evidence>
<accession>A0A9Q1HNX9</accession>
<evidence type="ECO:0000313" key="2">
    <source>
        <dbReference type="Proteomes" id="UP001152803"/>
    </source>
</evidence>
<dbReference type="AlphaFoldDB" id="A0A9Q1HNX9"/>
<organism evidence="1 2">
    <name type="scientific">Conger conger</name>
    <name type="common">Conger eel</name>
    <name type="synonym">Muraena conger</name>
    <dbReference type="NCBI Taxonomy" id="82655"/>
    <lineage>
        <taxon>Eukaryota</taxon>
        <taxon>Metazoa</taxon>
        <taxon>Chordata</taxon>
        <taxon>Craniata</taxon>
        <taxon>Vertebrata</taxon>
        <taxon>Euteleostomi</taxon>
        <taxon>Actinopterygii</taxon>
        <taxon>Neopterygii</taxon>
        <taxon>Teleostei</taxon>
        <taxon>Anguilliformes</taxon>
        <taxon>Congridae</taxon>
        <taxon>Conger</taxon>
    </lineage>
</organism>
<reference evidence="1" key="1">
    <citation type="journal article" date="2023" name="Science">
        <title>Genome structures resolve the early diversification of teleost fishes.</title>
        <authorList>
            <person name="Parey E."/>
            <person name="Louis A."/>
            <person name="Montfort J."/>
            <person name="Bouchez O."/>
            <person name="Roques C."/>
            <person name="Iampietro C."/>
            <person name="Lluch J."/>
            <person name="Castinel A."/>
            <person name="Donnadieu C."/>
            <person name="Desvignes T."/>
            <person name="Floi Bucao C."/>
            <person name="Jouanno E."/>
            <person name="Wen M."/>
            <person name="Mejri S."/>
            <person name="Dirks R."/>
            <person name="Jansen H."/>
            <person name="Henkel C."/>
            <person name="Chen W.J."/>
            <person name="Zahm M."/>
            <person name="Cabau C."/>
            <person name="Klopp C."/>
            <person name="Thompson A.W."/>
            <person name="Robinson-Rechavi M."/>
            <person name="Braasch I."/>
            <person name="Lecointre G."/>
            <person name="Bobe J."/>
            <person name="Postlethwait J.H."/>
            <person name="Berthelot C."/>
            <person name="Roest Crollius H."/>
            <person name="Guiguen Y."/>
        </authorList>
    </citation>
    <scope>NUCLEOTIDE SEQUENCE</scope>
    <source>
        <strain evidence="1">Concon-B</strain>
    </source>
</reference>
<gene>
    <name evidence="1" type="ORF">COCON_G00212430</name>
</gene>
<proteinExistence type="predicted"/>
<dbReference type="EMBL" id="JAFJMO010000017">
    <property type="protein sequence ID" value="KAJ8251931.1"/>
    <property type="molecule type" value="Genomic_DNA"/>
</dbReference>
<sequence>MSQPLVQTLVKGLQHLPPQHLLQHLPPPRQSGGEAYGCTWSGAEVWWCLKRRRSGRWSGSSLRAFTARGPQMGLSWTPSWAAWTDAWM</sequence>
<keyword evidence="2" id="KW-1185">Reference proteome</keyword>
<protein>
    <submittedName>
        <fullName evidence="1">Uncharacterized protein</fullName>
    </submittedName>
</protein>
<comment type="caution">
    <text evidence="1">The sequence shown here is derived from an EMBL/GenBank/DDBJ whole genome shotgun (WGS) entry which is preliminary data.</text>
</comment>